<feature type="transmembrane region" description="Helical" evidence="1">
    <location>
        <begin position="468"/>
        <end position="488"/>
    </location>
</feature>
<feature type="transmembrane region" description="Helical" evidence="1">
    <location>
        <begin position="535"/>
        <end position="555"/>
    </location>
</feature>
<dbReference type="SUPFAM" id="SSF82693">
    <property type="entry name" value="Multidrug efflux transporter AcrB pore domain, PN1, PN2, PC1 and PC2 subdomains"/>
    <property type="match status" value="2"/>
</dbReference>
<feature type="transmembrane region" description="Helical" evidence="1">
    <location>
        <begin position="12"/>
        <end position="35"/>
    </location>
</feature>
<dbReference type="PRINTS" id="PR00702">
    <property type="entry name" value="ACRIFLAVINRP"/>
</dbReference>
<dbReference type="PANTHER" id="PTHR32063">
    <property type="match status" value="1"/>
</dbReference>
<dbReference type="Gene3D" id="3.30.70.1430">
    <property type="entry name" value="Multidrug efflux transporter AcrB pore domain"/>
    <property type="match status" value="2"/>
</dbReference>
<dbReference type="Proteomes" id="UP000823641">
    <property type="component" value="Unassembled WGS sequence"/>
</dbReference>
<dbReference type="Gene3D" id="3.30.70.1320">
    <property type="entry name" value="Multidrug efflux transporter AcrB pore domain like"/>
    <property type="match status" value="1"/>
</dbReference>
<keyword evidence="1" id="KW-0812">Transmembrane</keyword>
<comment type="caution">
    <text evidence="2">The sequence shown here is derived from an EMBL/GenBank/DDBJ whole genome shotgun (WGS) entry which is preliminary data.</text>
</comment>
<feature type="transmembrane region" description="Helical" evidence="1">
    <location>
        <begin position="971"/>
        <end position="990"/>
    </location>
</feature>
<dbReference type="Pfam" id="PF00873">
    <property type="entry name" value="ACR_tran"/>
    <property type="match status" value="1"/>
</dbReference>
<dbReference type="InterPro" id="IPR027463">
    <property type="entry name" value="AcrB_DN_DC_subdom"/>
</dbReference>
<sequence>MMKKESKFIKGVIQYHNIVYLIMTMLVLYGIFGLIKMNKDEFPQFTIRQGVVVGVYPGATSEEVEQQLTKPLENYLFTYSEIDKQKTYSYSEDGMVYVFVELDKSIVDKNGVWNRIRHGLKDFKMQLPSGVLAVVVIDDFGNTSSVLLTIESKDKSMREMETYANTICDKLRTIPSMGKLSLLGNQKEEISVIIDREKLASYAISSQMLMAYLQTQGFTLPTGQISSNDAKFPIHVTAPYSSEKEIAEQIIYSDASGNVVRLRDIARIERRYVEPSSYIEKDGTSAILVSMEMRPGNNIVEFGAEVDQLLDEFEKELPASVTMTKITNQPKVVGDSVWSFLRDLVTSIIVVMLVMLMLFPMRSALVASSGIPICTAISLAIMYTFNIELNTVTLAALIVVLGMMVDNSIVMIDGYIERINKGMTRRKAAILSAQELFSPLFVATVGICGMFFPVKYILTGPMADFVKLFPWMITISLMISLIYAIVVVPHLESTFIVRSVPGKKTSIIERAQNWFFNVLQGGYERLLQFCFKHPHITICTAFVSIALSVLMFFSMNIQMMPKAERDCFAVEITLPMGTSLHETSLICDSLASLISNDERITSITSFVGSSSPRFHATYAPNMPGSHYAQFIVNTVSVRATEEIIKDYSARYANHFPNAYVRFKQLDYQAVGNPIEVRFIGEDLNLVRQQADKLSAYMRTIDDLTWVHTDCDGMIPCVEVILKQDEATRLGVSKMNLSLQLASAMNGISISTLWEKDYSIPVKLYSNLDEQPNCEDMGNLLIPTALPNVWVPLRQVADLRPSWEPARIVHRNGMRCITVGSDLKYGKSQVPSMKKVQKYLDNEIIPNLPEGVQVQVGGLTEVNNALIPELVGGVLGALIVVFLFLLYDFKKIGIAVLSLSACLLCLFGAFFGLWIFKLDFGMTSVLGIVSLIGIIVRNGIIMFEYAEELRVQNQWSAFDAAFEAGKRRMRPIFLTSATTALGVVPMIISRSTLWQPMGIVICFGTIFSIVLIVTVLPVAYWQIYKHKSPKVI</sequence>
<organism evidence="2 3">
    <name type="scientific">Candidatus Gallipaludibacter merdavium</name>
    <dbReference type="NCBI Taxonomy" id="2840839"/>
    <lineage>
        <taxon>Bacteria</taxon>
        <taxon>Pseudomonadati</taxon>
        <taxon>Bacteroidota</taxon>
        <taxon>Bacteroidia</taxon>
        <taxon>Bacteroidales</taxon>
        <taxon>Candidatus Gallipaludibacter</taxon>
    </lineage>
</organism>
<feature type="transmembrane region" description="Helical" evidence="1">
    <location>
        <begin position="337"/>
        <end position="358"/>
    </location>
</feature>
<feature type="transmembrane region" description="Helical" evidence="1">
    <location>
        <begin position="869"/>
        <end position="886"/>
    </location>
</feature>
<reference evidence="2" key="2">
    <citation type="journal article" date="2021" name="PeerJ">
        <title>Extensive microbial diversity within the chicken gut microbiome revealed by metagenomics and culture.</title>
        <authorList>
            <person name="Gilroy R."/>
            <person name="Ravi A."/>
            <person name="Getino M."/>
            <person name="Pursley I."/>
            <person name="Horton D.L."/>
            <person name="Alikhan N.F."/>
            <person name="Baker D."/>
            <person name="Gharbi K."/>
            <person name="Hall N."/>
            <person name="Watson M."/>
            <person name="Adriaenssens E.M."/>
            <person name="Foster-Nyarko E."/>
            <person name="Jarju S."/>
            <person name="Secka A."/>
            <person name="Antonio M."/>
            <person name="Oren A."/>
            <person name="Chaudhuri R.R."/>
            <person name="La Ragione R."/>
            <person name="Hildebrand F."/>
            <person name="Pallen M.J."/>
        </authorList>
    </citation>
    <scope>NUCLEOTIDE SEQUENCE</scope>
    <source>
        <strain evidence="2">G3-3990</strain>
    </source>
</reference>
<name>A0A9D9HTB4_9BACT</name>
<dbReference type="Gene3D" id="1.20.1640.10">
    <property type="entry name" value="Multidrug efflux transporter AcrB transmembrane domain"/>
    <property type="match status" value="2"/>
</dbReference>
<accession>A0A9D9HTB4</accession>
<feature type="transmembrane region" description="Helical" evidence="1">
    <location>
        <begin position="893"/>
        <end position="915"/>
    </location>
</feature>
<dbReference type="InterPro" id="IPR001036">
    <property type="entry name" value="Acrflvin-R"/>
</dbReference>
<evidence type="ECO:0000313" key="3">
    <source>
        <dbReference type="Proteomes" id="UP000823641"/>
    </source>
</evidence>
<dbReference type="GO" id="GO:0042910">
    <property type="term" value="F:xenobiotic transmembrane transporter activity"/>
    <property type="evidence" value="ECO:0007669"/>
    <property type="project" value="TreeGrafter"/>
</dbReference>
<keyword evidence="1" id="KW-0472">Membrane</keyword>
<dbReference type="Gene3D" id="3.30.2090.10">
    <property type="entry name" value="Multidrug efflux transporter AcrB TolC docking domain, DN and DC subdomains"/>
    <property type="match status" value="2"/>
</dbReference>
<feature type="transmembrane region" description="Helical" evidence="1">
    <location>
        <begin position="391"/>
        <end position="416"/>
    </location>
</feature>
<feature type="transmembrane region" description="Helical" evidence="1">
    <location>
        <begin position="436"/>
        <end position="456"/>
    </location>
</feature>
<dbReference type="SUPFAM" id="SSF82866">
    <property type="entry name" value="Multidrug efflux transporter AcrB transmembrane domain"/>
    <property type="match status" value="2"/>
</dbReference>
<evidence type="ECO:0000313" key="2">
    <source>
        <dbReference type="EMBL" id="MBO8459585.1"/>
    </source>
</evidence>
<dbReference type="PANTHER" id="PTHR32063:SF18">
    <property type="entry name" value="CATION EFFLUX SYSTEM PROTEIN"/>
    <property type="match status" value="1"/>
</dbReference>
<reference evidence="2" key="1">
    <citation type="submission" date="2020-10" db="EMBL/GenBank/DDBJ databases">
        <authorList>
            <person name="Gilroy R."/>
        </authorList>
    </citation>
    <scope>NUCLEOTIDE SEQUENCE</scope>
    <source>
        <strain evidence="2">G3-3990</strain>
    </source>
</reference>
<feature type="transmembrane region" description="Helical" evidence="1">
    <location>
        <begin position="365"/>
        <end position="385"/>
    </location>
</feature>
<proteinExistence type="predicted"/>
<dbReference type="Gene3D" id="3.30.70.1440">
    <property type="entry name" value="Multidrug efflux transporter AcrB pore domain"/>
    <property type="match status" value="1"/>
</dbReference>
<feature type="transmembrane region" description="Helical" evidence="1">
    <location>
        <begin position="996"/>
        <end position="1020"/>
    </location>
</feature>
<keyword evidence="1" id="KW-1133">Transmembrane helix</keyword>
<evidence type="ECO:0000256" key="1">
    <source>
        <dbReference type="SAM" id="Phobius"/>
    </source>
</evidence>
<feature type="transmembrane region" description="Helical" evidence="1">
    <location>
        <begin position="921"/>
        <end position="939"/>
    </location>
</feature>
<gene>
    <name evidence="2" type="ORF">IAA73_04535</name>
</gene>
<protein>
    <submittedName>
        <fullName evidence="2">Efflux RND transporter permease subunit</fullName>
    </submittedName>
</protein>
<dbReference type="EMBL" id="JADIMG010000045">
    <property type="protein sequence ID" value="MBO8459585.1"/>
    <property type="molecule type" value="Genomic_DNA"/>
</dbReference>
<dbReference type="AlphaFoldDB" id="A0A9D9HTB4"/>
<dbReference type="GO" id="GO:0005886">
    <property type="term" value="C:plasma membrane"/>
    <property type="evidence" value="ECO:0007669"/>
    <property type="project" value="TreeGrafter"/>
</dbReference>
<dbReference type="SUPFAM" id="SSF82714">
    <property type="entry name" value="Multidrug efflux transporter AcrB TolC docking domain, DN and DC subdomains"/>
    <property type="match status" value="2"/>
</dbReference>